<gene>
    <name evidence="3" type="ORF">DSPE1174_LOCUS22527</name>
</gene>
<dbReference type="EMBL" id="HBGS01043610">
    <property type="protein sequence ID" value="CAD9454900.1"/>
    <property type="molecule type" value="Transcribed_RNA"/>
</dbReference>
<name>A0A7S2DHP0_9STRA</name>
<accession>A0A7S2DHP0</accession>
<evidence type="ECO:0000313" key="3">
    <source>
        <dbReference type="EMBL" id="CAD9454900.1"/>
    </source>
</evidence>
<proteinExistence type="inferred from homology"/>
<dbReference type="PANTHER" id="PTHR10210:SF45">
    <property type="entry name" value="RIBOSE-PHOSPHATE PYROPHOSPHOKINASE 3, CHLOROPLASTIC"/>
    <property type="match status" value="1"/>
</dbReference>
<dbReference type="Gene3D" id="3.40.50.2020">
    <property type="match status" value="2"/>
</dbReference>
<dbReference type="GO" id="GO:0002189">
    <property type="term" value="C:ribose phosphate diphosphokinase complex"/>
    <property type="evidence" value="ECO:0007669"/>
    <property type="project" value="TreeGrafter"/>
</dbReference>
<evidence type="ECO:0000259" key="2">
    <source>
        <dbReference type="Pfam" id="PF00156"/>
    </source>
</evidence>
<dbReference type="InterPro" id="IPR000836">
    <property type="entry name" value="PRTase_dom"/>
</dbReference>
<protein>
    <recommendedName>
        <fullName evidence="2">Phosphoribosyltransferase domain-containing protein</fullName>
    </recommendedName>
</protein>
<dbReference type="SMART" id="SM01400">
    <property type="entry name" value="Pribosyltran_N"/>
    <property type="match status" value="1"/>
</dbReference>
<dbReference type="SUPFAM" id="SSF53271">
    <property type="entry name" value="PRTase-like"/>
    <property type="match status" value="2"/>
</dbReference>
<comment type="similarity">
    <text evidence="1">Belongs to the ribose-phosphate pyrophosphokinase family.</text>
</comment>
<dbReference type="InterPro" id="IPR029057">
    <property type="entry name" value="PRTase-like"/>
</dbReference>
<sequence length="294" mass="32983">MNSMVPGAERTDEYRALINKLEYARHRESQTRKRYQIIACPAWEELAIGMERAYPERFHYHKTSWGKFPDGTDNIEVGGYTPHNVIAGERVMFLASFHNNDVTLSQFQVLVMLLQSFIEELVVVLPFYPVGTMERTVKEGQVATANTYAQMFSNLPSCGRPTRLIIYDLHTLQNRFYLHGNVIGSLKTTIPLLLPYLEKHNINCIAFPDDGAAKRFAHMFEHLGLDVVTCGKTRDGDARVVAIQDGDPEGKNIIIVDDLVQTGGTLYECGMELLARGASEVSAFVAHGVFPQDA</sequence>
<dbReference type="GO" id="GO:0005737">
    <property type="term" value="C:cytoplasm"/>
    <property type="evidence" value="ECO:0007669"/>
    <property type="project" value="TreeGrafter"/>
</dbReference>
<dbReference type="Pfam" id="PF00156">
    <property type="entry name" value="Pribosyltran"/>
    <property type="match status" value="1"/>
</dbReference>
<dbReference type="AlphaFoldDB" id="A0A7S2DHP0"/>
<organism evidence="3">
    <name type="scientific">Octactis speculum</name>
    <dbReference type="NCBI Taxonomy" id="3111310"/>
    <lineage>
        <taxon>Eukaryota</taxon>
        <taxon>Sar</taxon>
        <taxon>Stramenopiles</taxon>
        <taxon>Ochrophyta</taxon>
        <taxon>Dictyochophyceae</taxon>
        <taxon>Dictyochales</taxon>
        <taxon>Dictyochaceae</taxon>
        <taxon>Octactis</taxon>
    </lineage>
</organism>
<dbReference type="PANTHER" id="PTHR10210">
    <property type="entry name" value="RIBOSE-PHOSPHATE DIPHOSPHOKINASE FAMILY MEMBER"/>
    <property type="match status" value="1"/>
</dbReference>
<feature type="domain" description="Phosphoribosyltransferase" evidence="2">
    <location>
        <begin position="210"/>
        <end position="286"/>
    </location>
</feature>
<reference evidence="3" key="1">
    <citation type="submission" date="2021-01" db="EMBL/GenBank/DDBJ databases">
        <authorList>
            <person name="Corre E."/>
            <person name="Pelletier E."/>
            <person name="Niang G."/>
            <person name="Scheremetjew M."/>
            <person name="Finn R."/>
            <person name="Kale V."/>
            <person name="Holt S."/>
            <person name="Cochrane G."/>
            <person name="Meng A."/>
            <person name="Brown T."/>
            <person name="Cohen L."/>
        </authorList>
    </citation>
    <scope>NUCLEOTIDE SEQUENCE</scope>
    <source>
        <strain evidence="3">CCMP1381</strain>
    </source>
</reference>
<dbReference type="CDD" id="cd06223">
    <property type="entry name" value="PRTases_typeI"/>
    <property type="match status" value="1"/>
</dbReference>
<dbReference type="GO" id="GO:0000287">
    <property type="term" value="F:magnesium ion binding"/>
    <property type="evidence" value="ECO:0007669"/>
    <property type="project" value="InterPro"/>
</dbReference>
<dbReference type="GO" id="GO:0006015">
    <property type="term" value="P:5-phosphoribose 1-diphosphate biosynthetic process"/>
    <property type="evidence" value="ECO:0007669"/>
    <property type="project" value="TreeGrafter"/>
</dbReference>
<evidence type="ECO:0000256" key="1">
    <source>
        <dbReference type="ARBA" id="ARBA00006478"/>
    </source>
</evidence>
<dbReference type="GO" id="GO:0006164">
    <property type="term" value="P:purine nucleotide biosynthetic process"/>
    <property type="evidence" value="ECO:0007669"/>
    <property type="project" value="TreeGrafter"/>
</dbReference>
<dbReference type="InterPro" id="IPR005946">
    <property type="entry name" value="Rib-P_diPkinase"/>
</dbReference>